<protein>
    <submittedName>
        <fullName evidence="1">Uncharacterized protein</fullName>
    </submittedName>
</protein>
<dbReference type="AlphaFoldDB" id="A0A1J9R4R8"/>
<gene>
    <name evidence="1" type="ORF">ACJ73_01247</name>
</gene>
<dbReference type="VEuPathDB" id="FungiDB:ACJ73_01247"/>
<name>A0A1J9R4R8_9EURO</name>
<organism evidence="1 2">
    <name type="scientific">Blastomyces percursus</name>
    <dbReference type="NCBI Taxonomy" id="1658174"/>
    <lineage>
        <taxon>Eukaryota</taxon>
        <taxon>Fungi</taxon>
        <taxon>Dikarya</taxon>
        <taxon>Ascomycota</taxon>
        <taxon>Pezizomycotina</taxon>
        <taxon>Eurotiomycetes</taxon>
        <taxon>Eurotiomycetidae</taxon>
        <taxon>Onygenales</taxon>
        <taxon>Ajellomycetaceae</taxon>
        <taxon>Blastomyces</taxon>
    </lineage>
</organism>
<keyword evidence="2" id="KW-1185">Reference proteome</keyword>
<dbReference type="Proteomes" id="UP000242791">
    <property type="component" value="Unassembled WGS sequence"/>
</dbReference>
<evidence type="ECO:0000313" key="1">
    <source>
        <dbReference type="EMBL" id="OJD27363.1"/>
    </source>
</evidence>
<proteinExistence type="predicted"/>
<dbReference type="EMBL" id="LGTZ01000108">
    <property type="protein sequence ID" value="OJD27363.1"/>
    <property type="molecule type" value="Genomic_DNA"/>
</dbReference>
<comment type="caution">
    <text evidence="1">The sequence shown here is derived from an EMBL/GenBank/DDBJ whole genome shotgun (WGS) entry which is preliminary data.</text>
</comment>
<evidence type="ECO:0000313" key="2">
    <source>
        <dbReference type="Proteomes" id="UP000242791"/>
    </source>
</evidence>
<sequence length="104" mass="11911">MSWRDQEDVGFYRKGQIESISKQLQSCKTTIDLIVGIANIVRNAYRLPGNDNIYIVMSRHSCIRHARVTDDIRKAISSRQIQVSALSASRKLLDELLVKVKPWP</sequence>
<accession>A0A1J9R4R8</accession>
<reference evidence="1 2" key="1">
    <citation type="submission" date="2015-08" db="EMBL/GenBank/DDBJ databases">
        <title>Emmonsia species relationships and genome sequence.</title>
        <authorList>
            <person name="Cuomo C.A."/>
            <person name="Schwartz I.S."/>
            <person name="Kenyon C."/>
            <person name="De Hoog G.S."/>
            <person name="Govender N.P."/>
            <person name="Botha A."/>
            <person name="Moreno L."/>
            <person name="De Vries M."/>
            <person name="Munoz J.F."/>
            <person name="Stielow J.B."/>
        </authorList>
    </citation>
    <scope>NUCLEOTIDE SEQUENCE [LARGE SCALE GENOMIC DNA]</scope>
    <source>
        <strain evidence="1 2">EI222</strain>
    </source>
</reference>
<dbReference type="OrthoDB" id="432483at2759"/>